<sequence length="42" mass="4477">MGVISIDSIRVIDQQSAITAADKTLYQAKKAGKNQIKSKSLG</sequence>
<dbReference type="EMBL" id="JAPXIC010000091">
    <property type="protein sequence ID" value="MCZ4720177.1"/>
    <property type="molecule type" value="Genomic_DNA"/>
</dbReference>
<protein>
    <recommendedName>
        <fullName evidence="3">GGDEF domain-containing protein</fullName>
    </recommendedName>
</protein>
<dbReference type="AlphaFoldDB" id="A0AAP3HFJ0"/>
<reference evidence="1" key="1">
    <citation type="submission" date="2022-12" db="EMBL/GenBank/DDBJ databases">
        <title>Comparative genomics of Legionella pneumophila isolates from the West Bank and Germany support molecular epidemiology of Legionnaires disease.</title>
        <authorList>
            <person name="Zayed A.R."/>
            <person name="Bitar D.M."/>
            <person name="Steinert M."/>
            <person name="Lueck C."/>
            <person name="Brettar I."/>
            <person name="Hoefle M.G."/>
            <person name="Bunk B."/>
        </authorList>
    </citation>
    <scope>NUCLEOTIDE SEQUENCE</scope>
    <source>
        <strain evidence="1">H23</strain>
    </source>
</reference>
<gene>
    <name evidence="1" type="ORF">O6C86_13295</name>
</gene>
<evidence type="ECO:0000313" key="2">
    <source>
        <dbReference type="Proteomes" id="UP001071279"/>
    </source>
</evidence>
<evidence type="ECO:0000313" key="1">
    <source>
        <dbReference type="EMBL" id="MCZ4720177.1"/>
    </source>
</evidence>
<proteinExistence type="predicted"/>
<dbReference type="RefSeq" id="WP_265340624.1">
    <property type="nucleotide sequence ID" value="NZ_CP114576.1"/>
</dbReference>
<organism evidence="1 2">
    <name type="scientific">Legionella pneumophila</name>
    <dbReference type="NCBI Taxonomy" id="446"/>
    <lineage>
        <taxon>Bacteria</taxon>
        <taxon>Pseudomonadati</taxon>
        <taxon>Pseudomonadota</taxon>
        <taxon>Gammaproteobacteria</taxon>
        <taxon>Legionellales</taxon>
        <taxon>Legionellaceae</taxon>
        <taxon>Legionella</taxon>
    </lineage>
</organism>
<name>A0AAP3HFJ0_LEGPN</name>
<dbReference type="Proteomes" id="UP001071279">
    <property type="component" value="Unassembled WGS sequence"/>
</dbReference>
<accession>A0AAP3HFJ0</accession>
<evidence type="ECO:0008006" key="3">
    <source>
        <dbReference type="Google" id="ProtNLM"/>
    </source>
</evidence>
<comment type="caution">
    <text evidence="1">The sequence shown here is derived from an EMBL/GenBank/DDBJ whole genome shotgun (WGS) entry which is preliminary data.</text>
</comment>